<evidence type="ECO:0000256" key="1">
    <source>
        <dbReference type="ARBA" id="ARBA00004141"/>
    </source>
</evidence>
<reference evidence="13" key="1">
    <citation type="journal article" date="2013" name="Nature">
        <title>Draft genome of the wheat A-genome progenitor Triticum urartu.</title>
        <authorList>
            <person name="Ling H.Q."/>
            <person name="Zhao S."/>
            <person name="Liu D."/>
            <person name="Wang J."/>
            <person name="Sun H."/>
            <person name="Zhang C."/>
            <person name="Fan H."/>
            <person name="Li D."/>
            <person name="Dong L."/>
            <person name="Tao Y."/>
            <person name="Gao C."/>
            <person name="Wu H."/>
            <person name="Li Y."/>
            <person name="Cui Y."/>
            <person name="Guo X."/>
            <person name="Zheng S."/>
            <person name="Wang B."/>
            <person name="Yu K."/>
            <person name="Liang Q."/>
            <person name="Yang W."/>
            <person name="Lou X."/>
            <person name="Chen J."/>
            <person name="Feng M."/>
            <person name="Jian J."/>
            <person name="Zhang X."/>
            <person name="Luo G."/>
            <person name="Jiang Y."/>
            <person name="Liu J."/>
            <person name="Wang Z."/>
            <person name="Sha Y."/>
            <person name="Zhang B."/>
            <person name="Wu H."/>
            <person name="Tang D."/>
            <person name="Shen Q."/>
            <person name="Xue P."/>
            <person name="Zou S."/>
            <person name="Wang X."/>
            <person name="Liu X."/>
            <person name="Wang F."/>
            <person name="Yang Y."/>
            <person name="An X."/>
            <person name="Dong Z."/>
            <person name="Zhang K."/>
            <person name="Zhang X."/>
            <person name="Luo M.C."/>
            <person name="Dvorak J."/>
            <person name="Tong Y."/>
            <person name="Wang J."/>
            <person name="Yang H."/>
            <person name="Li Z."/>
            <person name="Wang D."/>
            <person name="Zhang A."/>
            <person name="Wang J."/>
        </authorList>
    </citation>
    <scope>NUCLEOTIDE SEQUENCE</scope>
</reference>
<keyword evidence="7 11" id="KW-1133">Transmembrane helix</keyword>
<dbReference type="PROSITE" id="PS00216">
    <property type="entry name" value="SUGAR_TRANSPORT_1"/>
    <property type="match status" value="1"/>
</dbReference>
<dbReference type="GO" id="GO:0015145">
    <property type="term" value="F:monosaccharide transmembrane transporter activity"/>
    <property type="evidence" value="ECO:0007669"/>
    <property type="project" value="InterPro"/>
</dbReference>
<dbReference type="NCBIfam" id="TIGR00879">
    <property type="entry name" value="SP"/>
    <property type="match status" value="1"/>
</dbReference>
<evidence type="ECO:0000256" key="9">
    <source>
        <dbReference type="RuleBase" id="RU003346"/>
    </source>
</evidence>
<dbReference type="InterPro" id="IPR003663">
    <property type="entry name" value="Sugar/inositol_transpt"/>
</dbReference>
<feature type="region of interest" description="Disordered" evidence="10">
    <location>
        <begin position="465"/>
        <end position="520"/>
    </location>
</feature>
<evidence type="ECO:0000256" key="3">
    <source>
        <dbReference type="ARBA" id="ARBA00022448"/>
    </source>
</evidence>
<evidence type="ECO:0000256" key="2">
    <source>
        <dbReference type="ARBA" id="ARBA00010992"/>
    </source>
</evidence>
<feature type="compositionally biased region" description="Basic and acidic residues" evidence="10">
    <location>
        <begin position="490"/>
        <end position="505"/>
    </location>
</feature>
<feature type="transmembrane region" description="Helical" evidence="11">
    <location>
        <begin position="357"/>
        <end position="379"/>
    </location>
</feature>
<evidence type="ECO:0000256" key="8">
    <source>
        <dbReference type="ARBA" id="ARBA00023136"/>
    </source>
</evidence>
<evidence type="ECO:0000256" key="7">
    <source>
        <dbReference type="ARBA" id="ARBA00022989"/>
    </source>
</evidence>
<keyword evidence="5 11" id="KW-0812">Transmembrane</keyword>
<keyword evidence="4 13" id="KW-0762">Sugar transport</keyword>
<evidence type="ECO:0000256" key="11">
    <source>
        <dbReference type="SAM" id="Phobius"/>
    </source>
</evidence>
<feature type="transmembrane region" description="Helical" evidence="11">
    <location>
        <begin position="117"/>
        <end position="137"/>
    </location>
</feature>
<feature type="transmembrane region" description="Helical" evidence="11">
    <location>
        <begin position="149"/>
        <end position="167"/>
    </location>
</feature>
<sequence>MDFTGTGGPLPAHKFVVSAWTIDAVKAVLAADRARAPVEQLIGQFASGMTGLLGKLVEGWTSLSGSDGDAVARQFTSFVPERGLTQMESFLEAFFPEILRKMSNAKQDTYCIFDSQLLNTFVSSFYLAGMLASPIAGHLTRTLGRKNSMLIGGLLFLAGALLNFTAVNIEMLIIGRILLGVAVGFTSLSAPLYLAEIAPARWRGAFTSTFHFFLNVGLFMADLVDYGANTIPRWGWRLSLGIGIVPAGFIVVGAALIPDTPNSLVLRGKVDEARASLRRIRGLDTDINAELQDIIQAAEEDKMHESGALRRLGRREYRPHLVMAVAMTVFFELTGVIVVSIFTPLLFYTIGFTSQKAILGSIITDVVSLASIVVAGLVVDRFGRRSLFFLGGVVLILSLVAMAWIFGAQLGTNGEVAMPRGYAMAVVALVCVYTAGFGVSWGPLSWVITSEIFPLEKTSGEPEKHLGVLRGEHNPPGRAKRPKRALKTSGEPEKHLGVLRGEHNPPGRAKRPKRALVLFT</sequence>
<dbReference type="InterPro" id="IPR005828">
    <property type="entry name" value="MFS_sugar_transport-like"/>
</dbReference>
<protein>
    <submittedName>
        <fullName evidence="13">Sugar transport protein 5</fullName>
    </submittedName>
</protein>
<feature type="transmembrane region" description="Helical" evidence="11">
    <location>
        <begin position="422"/>
        <end position="448"/>
    </location>
</feature>
<comment type="subcellular location">
    <subcellularLocation>
        <location evidence="1">Membrane</location>
        <topology evidence="1">Multi-pass membrane protein</topology>
    </subcellularLocation>
</comment>
<feature type="transmembrane region" description="Helical" evidence="11">
    <location>
        <begin position="206"/>
        <end position="224"/>
    </location>
</feature>
<dbReference type="GO" id="GO:0016020">
    <property type="term" value="C:membrane"/>
    <property type="evidence" value="ECO:0007669"/>
    <property type="project" value="UniProtKB-SubCell"/>
</dbReference>
<name>M7ZYH3_TRIUA</name>
<dbReference type="InterPro" id="IPR044778">
    <property type="entry name" value="MFS_STP/MST-like_plant"/>
</dbReference>
<dbReference type="PROSITE" id="PS00217">
    <property type="entry name" value="SUGAR_TRANSPORT_2"/>
    <property type="match status" value="1"/>
</dbReference>
<dbReference type="InterPro" id="IPR020846">
    <property type="entry name" value="MFS_dom"/>
</dbReference>
<dbReference type="FunFam" id="1.20.1250.20:FF:000002">
    <property type="entry name" value="Sugar transport protein 13"/>
    <property type="match status" value="1"/>
</dbReference>
<dbReference type="CDD" id="cd17361">
    <property type="entry name" value="MFS_STP"/>
    <property type="match status" value="1"/>
</dbReference>
<dbReference type="InterPro" id="IPR005829">
    <property type="entry name" value="Sugar_transporter_CS"/>
</dbReference>
<evidence type="ECO:0000313" key="13">
    <source>
        <dbReference type="EMBL" id="EMS64716.1"/>
    </source>
</evidence>
<dbReference type="AlphaFoldDB" id="M7ZYH3"/>
<feature type="transmembrane region" description="Helical" evidence="11">
    <location>
        <begin position="321"/>
        <end position="351"/>
    </location>
</feature>
<keyword evidence="6" id="KW-0769">Symport</keyword>
<accession>M7ZYH3</accession>
<keyword evidence="8 11" id="KW-0472">Membrane</keyword>
<feature type="transmembrane region" description="Helical" evidence="11">
    <location>
        <begin position="173"/>
        <end position="194"/>
    </location>
</feature>
<gene>
    <name evidence="13" type="ORF">TRIUR3_30588</name>
</gene>
<dbReference type="EMBL" id="KD053356">
    <property type="protein sequence ID" value="EMS64716.1"/>
    <property type="molecule type" value="Genomic_DNA"/>
</dbReference>
<dbReference type="GO" id="GO:0015293">
    <property type="term" value="F:symporter activity"/>
    <property type="evidence" value="ECO:0007669"/>
    <property type="project" value="UniProtKB-KW"/>
</dbReference>
<dbReference type="PROSITE" id="PS50850">
    <property type="entry name" value="MFS"/>
    <property type="match status" value="1"/>
</dbReference>
<dbReference type="InterPro" id="IPR045262">
    <property type="entry name" value="STP/PLT_plant"/>
</dbReference>
<dbReference type="Gene3D" id="1.20.1250.20">
    <property type="entry name" value="MFS general substrate transporter like domains"/>
    <property type="match status" value="1"/>
</dbReference>
<feature type="domain" description="Major facilitator superfamily (MFS) profile" evidence="12">
    <location>
        <begin position="69"/>
        <end position="520"/>
    </location>
</feature>
<evidence type="ECO:0000259" key="12">
    <source>
        <dbReference type="PROSITE" id="PS50850"/>
    </source>
</evidence>
<dbReference type="SUPFAM" id="SSF103473">
    <property type="entry name" value="MFS general substrate transporter"/>
    <property type="match status" value="1"/>
</dbReference>
<evidence type="ECO:0000256" key="6">
    <source>
        <dbReference type="ARBA" id="ARBA00022847"/>
    </source>
</evidence>
<organism evidence="13">
    <name type="scientific">Triticum urartu</name>
    <name type="common">Red wild einkorn</name>
    <name type="synonym">Crithodium urartu</name>
    <dbReference type="NCBI Taxonomy" id="4572"/>
    <lineage>
        <taxon>Eukaryota</taxon>
        <taxon>Viridiplantae</taxon>
        <taxon>Streptophyta</taxon>
        <taxon>Embryophyta</taxon>
        <taxon>Tracheophyta</taxon>
        <taxon>Spermatophyta</taxon>
        <taxon>Magnoliopsida</taxon>
        <taxon>Liliopsida</taxon>
        <taxon>Poales</taxon>
        <taxon>Poaceae</taxon>
        <taxon>BOP clade</taxon>
        <taxon>Pooideae</taxon>
        <taxon>Triticodae</taxon>
        <taxon>Triticeae</taxon>
        <taxon>Triticinae</taxon>
        <taxon>Triticum</taxon>
    </lineage>
</organism>
<evidence type="ECO:0000256" key="4">
    <source>
        <dbReference type="ARBA" id="ARBA00022597"/>
    </source>
</evidence>
<dbReference type="STRING" id="4572.M7ZYH3"/>
<evidence type="ECO:0000256" key="5">
    <source>
        <dbReference type="ARBA" id="ARBA00022692"/>
    </source>
</evidence>
<proteinExistence type="inferred from homology"/>
<dbReference type="PANTHER" id="PTHR23500:SF105">
    <property type="entry name" value="OS02G0574100 PROTEIN"/>
    <property type="match status" value="1"/>
</dbReference>
<dbReference type="Pfam" id="PF00083">
    <property type="entry name" value="Sugar_tr"/>
    <property type="match status" value="1"/>
</dbReference>
<comment type="similarity">
    <text evidence="2 9">Belongs to the major facilitator superfamily. Sugar transporter (TC 2.A.1.1) family.</text>
</comment>
<feature type="transmembrane region" description="Helical" evidence="11">
    <location>
        <begin position="386"/>
        <end position="410"/>
    </location>
</feature>
<feature type="transmembrane region" description="Helical" evidence="11">
    <location>
        <begin position="236"/>
        <end position="257"/>
    </location>
</feature>
<dbReference type="PANTHER" id="PTHR23500">
    <property type="entry name" value="SOLUTE CARRIER FAMILY 2, FACILITATED GLUCOSE TRANSPORTER"/>
    <property type="match status" value="1"/>
</dbReference>
<dbReference type="eggNOG" id="KOG0254">
    <property type="taxonomic scope" value="Eukaryota"/>
</dbReference>
<evidence type="ECO:0000256" key="10">
    <source>
        <dbReference type="SAM" id="MobiDB-lite"/>
    </source>
</evidence>
<dbReference type="PRINTS" id="PR00171">
    <property type="entry name" value="SUGRTRNSPORT"/>
</dbReference>
<feature type="compositionally biased region" description="Basic and acidic residues" evidence="10">
    <location>
        <begin position="465"/>
        <end position="475"/>
    </location>
</feature>
<keyword evidence="3 9" id="KW-0813">Transport</keyword>
<dbReference type="InterPro" id="IPR036259">
    <property type="entry name" value="MFS_trans_sf"/>
</dbReference>